<feature type="domain" description="PAC" evidence="11">
    <location>
        <begin position="613"/>
        <end position="665"/>
    </location>
</feature>
<dbReference type="Pfam" id="PF00072">
    <property type="entry name" value="Response_reg"/>
    <property type="match status" value="1"/>
</dbReference>
<dbReference type="CDD" id="cd17546">
    <property type="entry name" value="REC_hyHK_CKI1_RcsC-like"/>
    <property type="match status" value="1"/>
</dbReference>
<dbReference type="InterPro" id="IPR000014">
    <property type="entry name" value="PAS"/>
</dbReference>
<accession>A0A5R9GRY7</accession>
<feature type="domain" description="CBS" evidence="12">
    <location>
        <begin position="138"/>
        <end position="195"/>
    </location>
</feature>
<name>A0A5R9GRY7_9PROT</name>
<dbReference type="Pfam" id="PF08447">
    <property type="entry name" value="PAS_3"/>
    <property type="match status" value="1"/>
</dbReference>
<evidence type="ECO:0000256" key="6">
    <source>
        <dbReference type="PROSITE-ProRule" id="PRU00169"/>
    </source>
</evidence>
<dbReference type="SMART" id="SM00388">
    <property type="entry name" value="HisKA"/>
    <property type="match status" value="1"/>
</dbReference>
<evidence type="ECO:0000313" key="13">
    <source>
        <dbReference type="EMBL" id="TLS67855.1"/>
    </source>
</evidence>
<feature type="domain" description="PAC" evidence="11">
    <location>
        <begin position="747"/>
        <end position="799"/>
    </location>
</feature>
<dbReference type="Gene3D" id="1.10.287.130">
    <property type="match status" value="1"/>
</dbReference>
<dbReference type="Gene3D" id="3.30.450.40">
    <property type="match status" value="1"/>
</dbReference>
<dbReference type="SUPFAM" id="SSF55785">
    <property type="entry name" value="PYP-like sensor domain (PAS domain)"/>
    <property type="match status" value="6"/>
</dbReference>
<evidence type="ECO:0000256" key="2">
    <source>
        <dbReference type="ARBA" id="ARBA00012438"/>
    </source>
</evidence>
<evidence type="ECO:0000259" key="10">
    <source>
        <dbReference type="PROSITE" id="PS50112"/>
    </source>
</evidence>
<dbReference type="SUPFAM" id="SSF54631">
    <property type="entry name" value="CBS-domain pair"/>
    <property type="match status" value="2"/>
</dbReference>
<dbReference type="CDD" id="cd00082">
    <property type="entry name" value="HisKA"/>
    <property type="match status" value="1"/>
</dbReference>
<evidence type="ECO:0000256" key="5">
    <source>
        <dbReference type="ARBA" id="ARBA00022777"/>
    </source>
</evidence>
<dbReference type="SMART" id="SM00065">
    <property type="entry name" value="GAF"/>
    <property type="match status" value="1"/>
</dbReference>
<dbReference type="SUPFAM" id="SSF55781">
    <property type="entry name" value="GAF domain-like"/>
    <property type="match status" value="1"/>
</dbReference>
<dbReference type="PROSITE" id="PS50112">
    <property type="entry name" value="PAS"/>
    <property type="match status" value="5"/>
</dbReference>
<feature type="domain" description="PAC" evidence="11">
    <location>
        <begin position="1173"/>
        <end position="1227"/>
    </location>
</feature>
<dbReference type="SUPFAM" id="SSF52172">
    <property type="entry name" value="CheY-like"/>
    <property type="match status" value="1"/>
</dbReference>
<dbReference type="GO" id="GO:0000155">
    <property type="term" value="F:phosphorelay sensor kinase activity"/>
    <property type="evidence" value="ECO:0007669"/>
    <property type="project" value="InterPro"/>
</dbReference>
<comment type="caution">
    <text evidence="13">The sequence shown here is derived from an EMBL/GenBank/DDBJ whole genome shotgun (WGS) entry which is preliminary data.</text>
</comment>
<keyword evidence="4" id="KW-0808">Transferase</keyword>
<feature type="domain" description="PAC" evidence="11">
    <location>
        <begin position="1053"/>
        <end position="1105"/>
    </location>
</feature>
<dbReference type="PANTHER" id="PTHR43304">
    <property type="entry name" value="PHYTOCHROME-LIKE PROTEIN CPH1"/>
    <property type="match status" value="1"/>
</dbReference>
<dbReference type="InterPro" id="IPR046342">
    <property type="entry name" value="CBS_dom_sf"/>
</dbReference>
<feature type="domain" description="CBS" evidence="12">
    <location>
        <begin position="202"/>
        <end position="263"/>
    </location>
</feature>
<dbReference type="Pfam" id="PF02518">
    <property type="entry name" value="HATPase_c"/>
    <property type="match status" value="1"/>
</dbReference>
<dbReference type="NCBIfam" id="TIGR00229">
    <property type="entry name" value="sensory_box"/>
    <property type="match status" value="6"/>
</dbReference>
<keyword evidence="5" id="KW-0418">Kinase</keyword>
<dbReference type="Gene3D" id="3.30.565.10">
    <property type="entry name" value="Histidine kinase-like ATPase, C-terminal domain"/>
    <property type="match status" value="1"/>
</dbReference>
<protein>
    <recommendedName>
        <fullName evidence="2">histidine kinase</fullName>
        <ecNumber evidence="2">2.7.13.3</ecNumber>
    </recommendedName>
</protein>
<dbReference type="Gene3D" id="3.40.50.2300">
    <property type="match status" value="1"/>
</dbReference>
<feature type="domain" description="PAS" evidence="10">
    <location>
        <begin position="979"/>
        <end position="1049"/>
    </location>
</feature>
<dbReference type="PROSITE" id="PS50113">
    <property type="entry name" value="PAC"/>
    <property type="match status" value="6"/>
</dbReference>
<dbReference type="PANTHER" id="PTHR43304:SF1">
    <property type="entry name" value="PAC DOMAIN-CONTAINING PROTEIN"/>
    <property type="match status" value="1"/>
</dbReference>
<feature type="domain" description="PAS" evidence="10">
    <location>
        <begin position="303"/>
        <end position="358"/>
    </location>
</feature>
<dbReference type="InterPro" id="IPR013656">
    <property type="entry name" value="PAS_4"/>
</dbReference>
<evidence type="ECO:0000259" key="9">
    <source>
        <dbReference type="PROSITE" id="PS50110"/>
    </source>
</evidence>
<dbReference type="PROSITE" id="PS50109">
    <property type="entry name" value="HIS_KIN"/>
    <property type="match status" value="1"/>
</dbReference>
<dbReference type="SUPFAM" id="SSF55874">
    <property type="entry name" value="ATPase domain of HSP90 chaperone/DNA topoisomerase II/histidine kinase"/>
    <property type="match status" value="1"/>
</dbReference>
<keyword evidence="3 6" id="KW-0597">Phosphoprotein</keyword>
<evidence type="ECO:0000259" key="12">
    <source>
        <dbReference type="PROSITE" id="PS51371"/>
    </source>
</evidence>
<dbReference type="InterPro" id="IPR000644">
    <property type="entry name" value="CBS_dom"/>
</dbReference>
<dbReference type="InterPro" id="IPR003018">
    <property type="entry name" value="GAF"/>
</dbReference>
<dbReference type="Pfam" id="PF01590">
    <property type="entry name" value="GAF"/>
    <property type="match status" value="1"/>
</dbReference>
<dbReference type="Pfam" id="PF00571">
    <property type="entry name" value="CBS"/>
    <property type="match status" value="4"/>
</dbReference>
<dbReference type="SMART" id="SM00387">
    <property type="entry name" value="HATPase_c"/>
    <property type="match status" value="1"/>
</dbReference>
<dbReference type="PRINTS" id="PR00344">
    <property type="entry name" value="BCTRLSENSOR"/>
</dbReference>
<dbReference type="PROSITE" id="PS50110">
    <property type="entry name" value="RESPONSE_REGULATORY"/>
    <property type="match status" value="1"/>
</dbReference>
<dbReference type="SMART" id="SM00448">
    <property type="entry name" value="REC"/>
    <property type="match status" value="1"/>
</dbReference>
<proteinExistence type="predicted"/>
<feature type="modified residue" description="4-aspartylphosphate" evidence="6">
    <location>
        <position position="1536"/>
    </location>
</feature>
<sequence length="1607" mass="178136">MSLTIADIVTRNVLTITPETTIATAADLMASHQISCIVAVIEGRPVSLVTEADLVRAGSLQLDVDRIMVGEFITHPPVTVSVNQSIYEAFDFLIDHHIRHLVTVTPDGLLDGLVTFTDMIQAVSMDDFMKAKLVEEEMSDHVVTIGLDASVLDAMTQMNRKGISCVIIEQEQQPVGIFTERDSAKMIASHCQLATVPVAGVMTSPLVTLPVGSSLLEASEMMRNAGIRRVVITATDGSTAGILTQFDVIRGLEARRISHFKKLHARTEQQLIKSQQLLVEKAELERIVSISPAVLYRCEYHADTDGGRWVPTYFSPKIRTMLGYCDEEWRQPGWWQAHIHPDDIDAVSRCLQSILQSGEQDLTYRLRSKSGAWVWILDHARVITDTQNHPIEMVGSWLDVTRNQLAAQELQSSRQRLEAILNTVSDSIFMKDEAGRYLFCNSMVERVYGRPKESIIGRTDAELVDPVLAARFAEHDRQAMQETGPIVNEEHVIFADDGHEVCLETVKTAVHDESGAIIGVLGVARDITAYRTAQHQLELSEKKYRSLFDDALDMIHITDAEGRITDMNRAELERFGYEYHELVGRSILELVAPAFRSACIMAVGKVLSGQPFSGYETVFQTRSGEPVHVEIAATPQFDADGKVIAARAIMHDISARKQVEEKLSAALDQAEGDRAALQAMLNNLPFIAWLKDRHGRFLAVNEQFARLCGVADAAAVTGKSDFDLWPRPMAEGYLDDDREVMESGCSKTVHEQVMQPDGSSRWFETYKSPIFDAGGQVSGTAGMARDISDMLTAECERKAYGERLKMHQKSIVSVASVPQSVPLTEKMQVICELVASTLKADRVSIWLLSDHGRSLVCRNLYEQDRQSHSDGMALAAADYPAYFAALTDGRAIDASDACSDPRTSEFADSYLKPLDIVSMLDSAIRLEGKVAGVLCCEHISAQRQWFADEVAFVADMATQVSLAIQESGMLKTMEALKISEGKLKALVQAVPDLIWLKDQDGVYLGCNTRFEQFFGASEAEIVGKTDFDYVNSELAEFFRLNDREAMAAGVPRMNEEWVTFASDGHRALLETVKTPMRDDTGHIVGVLGVGRDITQRVRNEEQMRLLESAVAAVNESIIITDADGVVVYVNPAFVENSGYSAEEALGRKPPILSCMEKTPEIYRQFWDTLQQGMPWSGRMLDHRRDGTIFPVYLSVAPIFNEREETTHFVVVHEDLSTSEELQKKMMQSQKMESIGVMAGGIAHDFNNLLAGLIGNLYLLRMRHKEDREIVKRTREMESTIQHGAKMIQQMLTFARKDRPEMVEMDLRTFIKEAYKLALASLPENIASRLEYPEKGGVWVRGDATQLQQVLLNLVTNARHAVHDVESPEISIQLSLDAPDALPEVSGDGHVQAWCCVRCTDNGCGIAGEHLEHIFDPFFTTRAVGEGTGLGLAMVYGAVQNHGGVIHVDSHEGQGTTISVYLPLSEAGVARQSSTVDAQVNGQGKGLLLVDDEEKLRKVLAEVLRHNGFSVREAHDGEQAVEMYRRYRHEIDLVLMDVVMPNKGGVAAASEIRCMDEHVPIIFQTGYGESTQMEAARAISHSESLQKPVKIPELLQLIQATIGQESAD</sequence>
<gene>
    <name evidence="13" type="ORF">FEF65_05245</name>
</gene>
<dbReference type="InterPro" id="IPR035965">
    <property type="entry name" value="PAS-like_dom_sf"/>
</dbReference>
<dbReference type="PROSITE" id="PS51371">
    <property type="entry name" value="CBS"/>
    <property type="match status" value="4"/>
</dbReference>
<dbReference type="InterPro" id="IPR036890">
    <property type="entry name" value="HATPase_C_sf"/>
</dbReference>
<comment type="catalytic activity">
    <reaction evidence="1">
        <text>ATP + protein L-histidine = ADP + protein N-phospho-L-histidine.</text>
        <dbReference type="EC" id="2.7.13.3"/>
    </reaction>
</comment>
<dbReference type="Pfam" id="PF08448">
    <property type="entry name" value="PAS_4"/>
    <property type="match status" value="4"/>
</dbReference>
<feature type="domain" description="PAC" evidence="11">
    <location>
        <begin position="487"/>
        <end position="539"/>
    </location>
</feature>
<dbReference type="InterPro" id="IPR001789">
    <property type="entry name" value="Sig_transdc_resp-reg_receiver"/>
</dbReference>
<feature type="domain" description="Histidine kinase" evidence="8">
    <location>
        <begin position="1240"/>
        <end position="1465"/>
    </location>
</feature>
<feature type="domain" description="PAC" evidence="11">
    <location>
        <begin position="360"/>
        <end position="412"/>
    </location>
</feature>
<dbReference type="InterPro" id="IPR036097">
    <property type="entry name" value="HisK_dim/P_sf"/>
</dbReference>
<dbReference type="InterPro" id="IPR000700">
    <property type="entry name" value="PAS-assoc_C"/>
</dbReference>
<feature type="domain" description="Response regulatory" evidence="9">
    <location>
        <begin position="1485"/>
        <end position="1601"/>
    </location>
</feature>
<feature type="domain" description="PAS" evidence="10">
    <location>
        <begin position="1102"/>
        <end position="1147"/>
    </location>
</feature>
<dbReference type="SMART" id="SM00086">
    <property type="entry name" value="PAC"/>
    <property type="match status" value="6"/>
</dbReference>
<dbReference type="SUPFAM" id="SSF47384">
    <property type="entry name" value="Homodimeric domain of signal transducing histidine kinase"/>
    <property type="match status" value="1"/>
</dbReference>
<dbReference type="InterPro" id="IPR004358">
    <property type="entry name" value="Sig_transdc_His_kin-like_C"/>
</dbReference>
<dbReference type="EMBL" id="VBRY01000004">
    <property type="protein sequence ID" value="TLS67855.1"/>
    <property type="molecule type" value="Genomic_DNA"/>
</dbReference>
<dbReference type="Proteomes" id="UP000306585">
    <property type="component" value="Unassembled WGS sequence"/>
</dbReference>
<dbReference type="InterPro" id="IPR011006">
    <property type="entry name" value="CheY-like_superfamily"/>
</dbReference>
<evidence type="ECO:0000256" key="1">
    <source>
        <dbReference type="ARBA" id="ARBA00000085"/>
    </source>
</evidence>
<dbReference type="SMART" id="SM00091">
    <property type="entry name" value="PAS"/>
    <property type="match status" value="6"/>
</dbReference>
<dbReference type="InterPro" id="IPR005467">
    <property type="entry name" value="His_kinase_dom"/>
</dbReference>
<dbReference type="InterPro" id="IPR013767">
    <property type="entry name" value="PAS_fold"/>
</dbReference>
<dbReference type="Gene3D" id="3.30.450.20">
    <property type="entry name" value="PAS domain"/>
    <property type="match status" value="6"/>
</dbReference>
<evidence type="ECO:0000256" key="3">
    <source>
        <dbReference type="ARBA" id="ARBA00022553"/>
    </source>
</evidence>
<evidence type="ECO:0000256" key="7">
    <source>
        <dbReference type="PROSITE-ProRule" id="PRU00703"/>
    </source>
</evidence>
<dbReference type="GO" id="GO:0006355">
    <property type="term" value="P:regulation of DNA-templated transcription"/>
    <property type="evidence" value="ECO:0007669"/>
    <property type="project" value="InterPro"/>
</dbReference>
<dbReference type="Pfam" id="PF00989">
    <property type="entry name" value="PAS"/>
    <property type="match status" value="1"/>
</dbReference>
<dbReference type="InterPro" id="IPR001610">
    <property type="entry name" value="PAC"/>
</dbReference>
<dbReference type="InterPro" id="IPR029016">
    <property type="entry name" value="GAF-like_dom_sf"/>
</dbReference>
<dbReference type="InterPro" id="IPR003661">
    <property type="entry name" value="HisK_dim/P_dom"/>
</dbReference>
<dbReference type="InterPro" id="IPR052162">
    <property type="entry name" value="Sensor_kinase/Photoreceptor"/>
</dbReference>
<feature type="domain" description="CBS" evidence="12">
    <location>
        <begin position="9"/>
        <end position="64"/>
    </location>
</feature>
<dbReference type="CDD" id="cd00130">
    <property type="entry name" value="PAS"/>
    <property type="match status" value="6"/>
</dbReference>
<dbReference type="InterPro" id="IPR003594">
    <property type="entry name" value="HATPase_dom"/>
</dbReference>
<evidence type="ECO:0000256" key="4">
    <source>
        <dbReference type="ARBA" id="ARBA00022679"/>
    </source>
</evidence>
<evidence type="ECO:0000259" key="11">
    <source>
        <dbReference type="PROSITE" id="PS50113"/>
    </source>
</evidence>
<dbReference type="InterPro" id="IPR013655">
    <property type="entry name" value="PAS_fold_3"/>
</dbReference>
<feature type="domain" description="PAS" evidence="10">
    <location>
        <begin position="413"/>
        <end position="483"/>
    </location>
</feature>
<keyword evidence="14" id="KW-1185">Reference proteome</keyword>
<feature type="domain" description="CBS" evidence="12">
    <location>
        <begin position="73"/>
        <end position="133"/>
    </location>
</feature>
<dbReference type="SMART" id="SM00116">
    <property type="entry name" value="CBS"/>
    <property type="match status" value="4"/>
</dbReference>
<keyword evidence="7" id="KW-0129">CBS domain</keyword>
<evidence type="ECO:0000259" key="8">
    <source>
        <dbReference type="PROSITE" id="PS50109"/>
    </source>
</evidence>
<dbReference type="EC" id="2.7.13.3" evidence="2"/>
<reference evidence="13 14" key="1">
    <citation type="journal article" date="2019" name="Appl. Environ. Microbiol.">
        <title>Environmental Evidence and Genomic Insight of Iron-oxidizing Bacteria Preference Towards More Corrosion Resistant Stainless Steel at Higher Salinities.</title>
        <authorList>
            <person name="Garrison C.E."/>
            <person name="Price K.A."/>
            <person name="Field E.K."/>
        </authorList>
    </citation>
    <scope>NUCLEOTIDE SEQUENCE [LARGE SCALE GENOMIC DNA]</scope>
    <source>
        <strain evidence="13 14">P3</strain>
    </source>
</reference>
<dbReference type="Gene3D" id="3.10.580.10">
    <property type="entry name" value="CBS-domain"/>
    <property type="match status" value="2"/>
</dbReference>
<evidence type="ECO:0000313" key="14">
    <source>
        <dbReference type="Proteomes" id="UP000306585"/>
    </source>
</evidence>
<dbReference type="RefSeq" id="WP_138238751.1">
    <property type="nucleotide sequence ID" value="NZ_VBRY01000004.1"/>
</dbReference>
<organism evidence="13 14">
    <name type="scientific">Mariprofundus erugo</name>
    <dbReference type="NCBI Taxonomy" id="2528639"/>
    <lineage>
        <taxon>Bacteria</taxon>
        <taxon>Pseudomonadati</taxon>
        <taxon>Pseudomonadota</taxon>
        <taxon>Candidatius Mariprofundia</taxon>
        <taxon>Mariprofundales</taxon>
        <taxon>Mariprofundaceae</taxon>
        <taxon>Mariprofundus</taxon>
    </lineage>
</organism>
<feature type="domain" description="PAS" evidence="10">
    <location>
        <begin position="540"/>
        <end position="610"/>
    </location>
</feature>